<reference evidence="2 3" key="1">
    <citation type="submission" date="2015-01" db="EMBL/GenBank/DDBJ databases">
        <title>Genome Sequencing of Rickettsiales.</title>
        <authorList>
            <person name="Daugherty S.C."/>
            <person name="Su Q."/>
            <person name="Abolude K."/>
            <person name="Beier-Sexton M."/>
            <person name="Carlyon J.A."/>
            <person name="Carter R."/>
            <person name="Day N.P."/>
            <person name="Dumler S.J."/>
            <person name="Dyachenko V."/>
            <person name="Godinez A."/>
            <person name="Kurtti T.J."/>
            <person name="Lichay M."/>
            <person name="Mullins K.E."/>
            <person name="Ott S."/>
            <person name="Pappas-Brown V."/>
            <person name="Paris D.H."/>
            <person name="Patel P."/>
            <person name="Richards A.L."/>
            <person name="Sadzewicz L."/>
            <person name="Sears K."/>
            <person name="Seidman D."/>
            <person name="Sengamalay N."/>
            <person name="Stenos J."/>
            <person name="Tallon L.J."/>
            <person name="Vincent G."/>
            <person name="Fraser C.M."/>
            <person name="Munderloh U."/>
            <person name="Dunning-Hotopp J.C."/>
        </authorList>
    </citation>
    <scope>NUCLEOTIDE SEQUENCE [LARGE SCALE GENOMIC DNA]</scope>
    <source>
        <strain evidence="2 3">ApNP</strain>
    </source>
</reference>
<organism evidence="2 3">
    <name type="scientific">Anaplasma phagocytophilum str. ApNP</name>
    <dbReference type="NCBI Taxonomy" id="1359153"/>
    <lineage>
        <taxon>Bacteria</taxon>
        <taxon>Pseudomonadati</taxon>
        <taxon>Pseudomonadota</taxon>
        <taxon>Alphaproteobacteria</taxon>
        <taxon>Rickettsiales</taxon>
        <taxon>Anaplasmataceae</taxon>
        <taxon>Anaplasma</taxon>
        <taxon>phagocytophilum group</taxon>
    </lineage>
</organism>
<comment type="caution">
    <text evidence="2">The sequence shown here is derived from an EMBL/GenBank/DDBJ whole genome shotgun (WGS) entry which is preliminary data.</text>
</comment>
<accession>A0A0F3NGK3</accession>
<gene>
    <name evidence="2" type="ORF">APHNP_0758</name>
</gene>
<proteinExistence type="predicted"/>
<dbReference type="EMBL" id="LANW01000001">
    <property type="protein sequence ID" value="KJV66911.1"/>
    <property type="molecule type" value="Genomic_DNA"/>
</dbReference>
<keyword evidence="1" id="KW-1133">Transmembrane helix</keyword>
<dbReference type="Proteomes" id="UP000033385">
    <property type="component" value="Unassembled WGS sequence"/>
</dbReference>
<evidence type="ECO:0000313" key="2">
    <source>
        <dbReference type="EMBL" id="KJV66911.1"/>
    </source>
</evidence>
<dbReference type="AlphaFoldDB" id="A0A0F3NGK3"/>
<keyword evidence="1" id="KW-0472">Membrane</keyword>
<evidence type="ECO:0000256" key="1">
    <source>
        <dbReference type="SAM" id="Phobius"/>
    </source>
</evidence>
<sequence>MLLAIKEYEVLYSGLCIILFYIVLGALLVHGRFTLVRITSESIQRTSIWYGKV</sequence>
<name>A0A0F3NGK3_ANAPH</name>
<keyword evidence="1" id="KW-0812">Transmembrane</keyword>
<evidence type="ECO:0000313" key="3">
    <source>
        <dbReference type="Proteomes" id="UP000033385"/>
    </source>
</evidence>
<protein>
    <submittedName>
        <fullName evidence="2">Uncharacterized protein</fullName>
    </submittedName>
</protein>
<dbReference type="PATRIC" id="fig|1359153.3.peg.785"/>
<feature type="transmembrane region" description="Helical" evidence="1">
    <location>
        <begin position="12"/>
        <end position="35"/>
    </location>
</feature>